<protein>
    <recommendedName>
        <fullName evidence="6">Reverse transcriptase domain-containing protein</fullName>
    </recommendedName>
</protein>
<dbReference type="PANTHER" id="PTHR46148:SF59">
    <property type="entry name" value="NUCLEOTIDYLTRANSFERASE, RIBONUCLEASE H"/>
    <property type="match status" value="1"/>
</dbReference>
<evidence type="ECO:0000313" key="4">
    <source>
        <dbReference type="EMBL" id="GJT59813.1"/>
    </source>
</evidence>
<feature type="coiled-coil region" evidence="1">
    <location>
        <begin position="199"/>
        <end position="226"/>
    </location>
</feature>
<gene>
    <name evidence="4" type="ORF">Tco_1003346</name>
</gene>
<feature type="domain" description="Retroviral polymerase SH3-like" evidence="3">
    <location>
        <begin position="273"/>
        <end position="326"/>
    </location>
</feature>
<sequence>MRQRRWKELFSDYDCEIRYHPSKANVVADVLSRKERIKPKRIRAMNMTLQSSIKDKIIAAQKEASDESVKAKHQRLSGLLQQPEIPEWKLERIAIDFGPELVQETTKKISQIKNRLKAAHDLQKSYANKRKKPFEFTVAPRFVGPFEITERIGPVAFKLRLPKELNGVHDAFHVSNLKKCLANPTLQIPLDEIRVDAKLNFVEELVEILEREYKKLQQSRIAIVKEVVSCMLEYNFIRDGLARPLMFQSESREELLGCEKKPDLTYFHVFGVLCYPTNDAKDLGKLKPKADIGIFIGYAPAKKAYRIYNRQTRLIMETIQVEFDEVTAMASEQYTAALRPADPTATPVSTSIEQDAPAARTSSTIQETQSLVISKCVKEQLQPAQFNNDPFLDILTSEPKNVIGNPSRPVSTRRQLQTDAMWCFFDAFLTSVEPKNFKEALLKSSWIDAMQEEIHEF</sequence>
<evidence type="ECO:0008006" key="6">
    <source>
        <dbReference type="Google" id="ProtNLM"/>
    </source>
</evidence>
<keyword evidence="5" id="KW-1185">Reference proteome</keyword>
<evidence type="ECO:0000313" key="5">
    <source>
        <dbReference type="Proteomes" id="UP001151760"/>
    </source>
</evidence>
<evidence type="ECO:0000256" key="1">
    <source>
        <dbReference type="SAM" id="Coils"/>
    </source>
</evidence>
<accession>A0ABQ5FA70</accession>
<dbReference type="PANTHER" id="PTHR46148">
    <property type="entry name" value="CHROMO DOMAIN-CONTAINING PROTEIN"/>
    <property type="match status" value="1"/>
</dbReference>
<evidence type="ECO:0000259" key="2">
    <source>
        <dbReference type="Pfam" id="PF24626"/>
    </source>
</evidence>
<reference evidence="4" key="1">
    <citation type="journal article" date="2022" name="Int. J. Mol. Sci.">
        <title>Draft Genome of Tanacetum Coccineum: Genomic Comparison of Closely Related Tanacetum-Family Plants.</title>
        <authorList>
            <person name="Yamashiro T."/>
            <person name="Shiraishi A."/>
            <person name="Nakayama K."/>
            <person name="Satake H."/>
        </authorList>
    </citation>
    <scope>NUCLEOTIDE SEQUENCE</scope>
</reference>
<comment type="caution">
    <text evidence="4">The sequence shown here is derived from an EMBL/GenBank/DDBJ whole genome shotgun (WGS) entry which is preliminary data.</text>
</comment>
<name>A0ABQ5FA70_9ASTR</name>
<dbReference type="Pfam" id="PF24626">
    <property type="entry name" value="SH3_Tf2-1"/>
    <property type="match status" value="1"/>
</dbReference>
<evidence type="ECO:0000259" key="3">
    <source>
        <dbReference type="Pfam" id="PF25597"/>
    </source>
</evidence>
<reference evidence="4" key="2">
    <citation type="submission" date="2022-01" db="EMBL/GenBank/DDBJ databases">
        <authorList>
            <person name="Yamashiro T."/>
            <person name="Shiraishi A."/>
            <person name="Satake H."/>
            <person name="Nakayama K."/>
        </authorList>
    </citation>
    <scope>NUCLEOTIDE SEQUENCE</scope>
</reference>
<dbReference type="InterPro" id="IPR057670">
    <property type="entry name" value="SH3_retrovirus"/>
</dbReference>
<proteinExistence type="predicted"/>
<dbReference type="Pfam" id="PF25597">
    <property type="entry name" value="SH3_retrovirus"/>
    <property type="match status" value="1"/>
</dbReference>
<dbReference type="EMBL" id="BQNB010017142">
    <property type="protein sequence ID" value="GJT59813.1"/>
    <property type="molecule type" value="Genomic_DNA"/>
</dbReference>
<dbReference type="InterPro" id="IPR056924">
    <property type="entry name" value="SH3_Tf2-1"/>
</dbReference>
<dbReference type="Proteomes" id="UP001151760">
    <property type="component" value="Unassembled WGS sequence"/>
</dbReference>
<feature type="domain" description="Tf2-1-like SH3-like" evidence="2">
    <location>
        <begin position="138"/>
        <end position="180"/>
    </location>
</feature>
<organism evidence="4 5">
    <name type="scientific">Tanacetum coccineum</name>
    <dbReference type="NCBI Taxonomy" id="301880"/>
    <lineage>
        <taxon>Eukaryota</taxon>
        <taxon>Viridiplantae</taxon>
        <taxon>Streptophyta</taxon>
        <taxon>Embryophyta</taxon>
        <taxon>Tracheophyta</taxon>
        <taxon>Spermatophyta</taxon>
        <taxon>Magnoliopsida</taxon>
        <taxon>eudicotyledons</taxon>
        <taxon>Gunneridae</taxon>
        <taxon>Pentapetalae</taxon>
        <taxon>asterids</taxon>
        <taxon>campanulids</taxon>
        <taxon>Asterales</taxon>
        <taxon>Asteraceae</taxon>
        <taxon>Asteroideae</taxon>
        <taxon>Anthemideae</taxon>
        <taxon>Anthemidinae</taxon>
        <taxon>Tanacetum</taxon>
    </lineage>
</organism>
<keyword evidence="1" id="KW-0175">Coiled coil</keyword>